<dbReference type="InterPro" id="IPR003593">
    <property type="entry name" value="AAA+_ATPase"/>
</dbReference>
<dbReference type="GO" id="GO:0005524">
    <property type="term" value="F:ATP binding"/>
    <property type="evidence" value="ECO:0007669"/>
    <property type="project" value="UniProtKB-KW"/>
</dbReference>
<keyword evidence="5" id="KW-1185">Reference proteome</keyword>
<dbReference type="Gene3D" id="3.40.50.300">
    <property type="entry name" value="P-loop containing nucleotide triphosphate hydrolases"/>
    <property type="match status" value="1"/>
</dbReference>
<dbReference type="InterPro" id="IPR050107">
    <property type="entry name" value="ABC_carbohydrate_import_ATPase"/>
</dbReference>
<name>A0ABP8AIQ0_9ACTN</name>
<keyword evidence="2 4" id="KW-0067">ATP-binding</keyword>
<evidence type="ECO:0000313" key="5">
    <source>
        <dbReference type="Proteomes" id="UP001501251"/>
    </source>
</evidence>
<protein>
    <submittedName>
        <fullName evidence="4">ATP-binding cassette domain-containing protein</fullName>
    </submittedName>
</protein>
<evidence type="ECO:0000313" key="4">
    <source>
        <dbReference type="EMBL" id="GAA4184578.1"/>
    </source>
</evidence>
<evidence type="ECO:0000256" key="1">
    <source>
        <dbReference type="ARBA" id="ARBA00022741"/>
    </source>
</evidence>
<dbReference type="EMBL" id="BAABAQ010000002">
    <property type="protein sequence ID" value="GAA4184578.1"/>
    <property type="molecule type" value="Genomic_DNA"/>
</dbReference>
<keyword evidence="1" id="KW-0547">Nucleotide-binding</keyword>
<gene>
    <name evidence="4" type="ORF">GCM10022252_13710</name>
</gene>
<dbReference type="PROSITE" id="PS50893">
    <property type="entry name" value="ABC_TRANSPORTER_2"/>
    <property type="match status" value="1"/>
</dbReference>
<evidence type="ECO:0000259" key="3">
    <source>
        <dbReference type="PROSITE" id="PS50893"/>
    </source>
</evidence>
<feature type="domain" description="ABC transporter" evidence="3">
    <location>
        <begin position="24"/>
        <end position="266"/>
    </location>
</feature>
<sequence>MTRPAPEAAPPEFHTERQTMTHLLEARGILKRYGHVEVLRGTDFSVDAGQVVALIGDNGAGKSTLVKILSGVIQPDGGQILLNGEPVSFSSPIHARDMGIETVYQDLALAPDLGPAENAYVGRELLKPGLLGKLGVLDKARMRREAARTFVSLGTDVKDLDAPVAALSGGQRQSVAICRSVMWAKGLVFMDEPTAALGVRQTRRVLDLIRRVADSGVAVVLISHNMPEVLEVADHVQVLRLGLRAARFQASEATVDKLVGAMTGSLQEAS</sequence>
<dbReference type="PANTHER" id="PTHR43790:SF8">
    <property type="entry name" value="SUGAR ABC TRANSPORTER ATP-BINDING PROTEIN"/>
    <property type="match status" value="1"/>
</dbReference>
<dbReference type="SUPFAM" id="SSF52540">
    <property type="entry name" value="P-loop containing nucleoside triphosphate hydrolases"/>
    <property type="match status" value="1"/>
</dbReference>
<reference evidence="5" key="1">
    <citation type="journal article" date="2019" name="Int. J. Syst. Evol. Microbiol.">
        <title>The Global Catalogue of Microorganisms (GCM) 10K type strain sequencing project: providing services to taxonomists for standard genome sequencing and annotation.</title>
        <authorList>
            <consortium name="The Broad Institute Genomics Platform"/>
            <consortium name="The Broad Institute Genome Sequencing Center for Infectious Disease"/>
            <person name="Wu L."/>
            <person name="Ma J."/>
        </authorList>
    </citation>
    <scope>NUCLEOTIDE SEQUENCE [LARGE SCALE GENOMIC DNA]</scope>
    <source>
        <strain evidence="5">JCM 17388</strain>
    </source>
</reference>
<dbReference type="InterPro" id="IPR003439">
    <property type="entry name" value="ABC_transporter-like_ATP-bd"/>
</dbReference>
<evidence type="ECO:0000256" key="2">
    <source>
        <dbReference type="ARBA" id="ARBA00022840"/>
    </source>
</evidence>
<dbReference type="InterPro" id="IPR027417">
    <property type="entry name" value="P-loop_NTPase"/>
</dbReference>
<dbReference type="PANTHER" id="PTHR43790">
    <property type="entry name" value="CARBOHYDRATE TRANSPORT ATP-BINDING PROTEIN MG119-RELATED"/>
    <property type="match status" value="1"/>
</dbReference>
<accession>A0ABP8AIQ0</accession>
<organism evidence="4 5">
    <name type="scientific">Streptosporangium oxazolinicum</name>
    <dbReference type="NCBI Taxonomy" id="909287"/>
    <lineage>
        <taxon>Bacteria</taxon>
        <taxon>Bacillati</taxon>
        <taxon>Actinomycetota</taxon>
        <taxon>Actinomycetes</taxon>
        <taxon>Streptosporangiales</taxon>
        <taxon>Streptosporangiaceae</taxon>
        <taxon>Streptosporangium</taxon>
    </lineage>
</organism>
<dbReference type="Pfam" id="PF00005">
    <property type="entry name" value="ABC_tran"/>
    <property type="match status" value="1"/>
</dbReference>
<dbReference type="SMART" id="SM00382">
    <property type="entry name" value="AAA"/>
    <property type="match status" value="1"/>
</dbReference>
<proteinExistence type="predicted"/>
<dbReference type="Proteomes" id="UP001501251">
    <property type="component" value="Unassembled WGS sequence"/>
</dbReference>
<comment type="caution">
    <text evidence="4">The sequence shown here is derived from an EMBL/GenBank/DDBJ whole genome shotgun (WGS) entry which is preliminary data.</text>
</comment>
<dbReference type="CDD" id="cd03216">
    <property type="entry name" value="ABC_Carb_Monos_I"/>
    <property type="match status" value="1"/>
</dbReference>